<feature type="region of interest" description="Disordered" evidence="1">
    <location>
        <begin position="1"/>
        <end position="57"/>
    </location>
</feature>
<protein>
    <submittedName>
        <fullName evidence="2">Uncharacterized protein</fullName>
    </submittedName>
</protein>
<reference evidence="2" key="1">
    <citation type="submission" date="2021-03" db="EMBL/GenBank/DDBJ databases">
        <title>Antimicrobial resistance genes in bacteria isolated from Japanese honey, and their potential for conferring macrolide and lincosamide resistance in the American foulbrood pathogen Paenibacillus larvae.</title>
        <authorList>
            <person name="Okamoto M."/>
            <person name="Kumagai M."/>
            <person name="Kanamori H."/>
            <person name="Takamatsu D."/>
        </authorList>
    </citation>
    <scope>NUCLEOTIDE SEQUENCE</scope>
    <source>
        <strain evidence="2">J2TS6</strain>
    </source>
</reference>
<proteinExistence type="predicted"/>
<dbReference type="AlphaFoldDB" id="A0A920CCI3"/>
<accession>A0A920CCI3</accession>
<organism evidence="2 3">
    <name type="scientific">Paenibacillus albilobatus</name>
    <dbReference type="NCBI Taxonomy" id="2716884"/>
    <lineage>
        <taxon>Bacteria</taxon>
        <taxon>Bacillati</taxon>
        <taxon>Bacillota</taxon>
        <taxon>Bacilli</taxon>
        <taxon>Bacillales</taxon>
        <taxon>Paenibacillaceae</taxon>
        <taxon>Paenibacillus</taxon>
    </lineage>
</organism>
<name>A0A920CCI3_9BACL</name>
<comment type="caution">
    <text evidence="2">The sequence shown here is derived from an EMBL/GenBank/DDBJ whole genome shotgun (WGS) entry which is preliminary data.</text>
</comment>
<dbReference type="RefSeq" id="WP_160044293.1">
    <property type="nucleotide sequence ID" value="NZ_BORQ01000003.1"/>
</dbReference>
<dbReference type="EMBL" id="BORQ01000003">
    <property type="protein sequence ID" value="GIO31959.1"/>
    <property type="molecule type" value="Genomic_DNA"/>
</dbReference>
<sequence>MHEHEDESRRRDSAATGRYDEESRKLESASYTQSSNDADWERMTSKDPEVTHETHMFDIDRMVNEGLGGGNITADNGYIGDSTTDAMVPEVRSDEDA</sequence>
<keyword evidence="3" id="KW-1185">Reference proteome</keyword>
<evidence type="ECO:0000313" key="3">
    <source>
        <dbReference type="Proteomes" id="UP000679779"/>
    </source>
</evidence>
<dbReference type="Proteomes" id="UP000679779">
    <property type="component" value="Unassembled WGS sequence"/>
</dbReference>
<evidence type="ECO:0000313" key="2">
    <source>
        <dbReference type="EMBL" id="GIO31959.1"/>
    </source>
</evidence>
<feature type="compositionally biased region" description="Basic and acidic residues" evidence="1">
    <location>
        <begin position="39"/>
        <end position="57"/>
    </location>
</feature>
<gene>
    <name evidence="2" type="ORF">J2TS6_31000</name>
</gene>
<feature type="compositionally biased region" description="Basic and acidic residues" evidence="1">
    <location>
        <begin position="1"/>
        <end position="27"/>
    </location>
</feature>
<feature type="region of interest" description="Disordered" evidence="1">
    <location>
        <begin position="74"/>
        <end position="97"/>
    </location>
</feature>
<evidence type="ECO:0000256" key="1">
    <source>
        <dbReference type="SAM" id="MobiDB-lite"/>
    </source>
</evidence>